<keyword evidence="3" id="KW-0812">Transmembrane</keyword>
<dbReference type="FunFam" id="2.60.40.60:FF:000098">
    <property type="entry name" value="cadherin-23 isoform X1"/>
    <property type="match status" value="1"/>
</dbReference>
<evidence type="ECO:0000256" key="8">
    <source>
        <dbReference type="ARBA" id="ARBA00022889"/>
    </source>
</evidence>
<keyword evidence="7 15" id="KW-0106">Calcium</keyword>
<dbReference type="PROSITE" id="PS00232">
    <property type="entry name" value="CADHERIN_1"/>
    <property type="match status" value="5"/>
</dbReference>
<keyword evidence="19" id="KW-1185">Reference proteome</keyword>
<evidence type="ECO:0000256" key="5">
    <source>
        <dbReference type="ARBA" id="ARBA00022737"/>
    </source>
</evidence>
<dbReference type="Gene3D" id="2.60.40.60">
    <property type="entry name" value="Cadherins"/>
    <property type="match status" value="14"/>
</dbReference>
<proteinExistence type="predicted"/>
<dbReference type="FunFam" id="2.60.40.60:FF:000060">
    <property type="entry name" value="Putative cadherin-23"/>
    <property type="match status" value="3"/>
</dbReference>
<feature type="domain" description="Cadherin" evidence="17">
    <location>
        <begin position="1192"/>
        <end position="1287"/>
    </location>
</feature>
<evidence type="ECO:0000256" key="2">
    <source>
        <dbReference type="ARBA" id="ARBA00022475"/>
    </source>
</evidence>
<evidence type="ECO:0000313" key="19">
    <source>
        <dbReference type="Proteomes" id="UP000694412"/>
    </source>
</evidence>
<gene>
    <name evidence="18" type="primary">CDH23</name>
</gene>
<keyword evidence="8" id="KW-0130">Cell adhesion</keyword>
<feature type="domain" description="Cadherin" evidence="17">
    <location>
        <begin position="1077"/>
        <end position="1182"/>
    </location>
</feature>
<dbReference type="InterPro" id="IPR020894">
    <property type="entry name" value="Cadherin_CS"/>
</dbReference>
<dbReference type="InterPro" id="IPR050971">
    <property type="entry name" value="Cadherin-domain_protein"/>
</dbReference>
<organism evidence="18 19">
    <name type="scientific">Coturnix japonica</name>
    <name type="common">Japanese quail</name>
    <name type="synonym">Coturnix coturnix japonica</name>
    <dbReference type="NCBI Taxonomy" id="93934"/>
    <lineage>
        <taxon>Eukaryota</taxon>
        <taxon>Metazoa</taxon>
        <taxon>Chordata</taxon>
        <taxon>Craniata</taxon>
        <taxon>Vertebrata</taxon>
        <taxon>Euteleostomi</taxon>
        <taxon>Archelosauria</taxon>
        <taxon>Archosauria</taxon>
        <taxon>Dinosauria</taxon>
        <taxon>Saurischia</taxon>
        <taxon>Theropoda</taxon>
        <taxon>Coelurosauria</taxon>
        <taxon>Aves</taxon>
        <taxon>Neognathae</taxon>
        <taxon>Galloanserae</taxon>
        <taxon>Galliformes</taxon>
        <taxon>Phasianidae</taxon>
        <taxon>Perdicinae</taxon>
        <taxon>Coturnix</taxon>
    </lineage>
</organism>
<dbReference type="FunFam" id="2.60.40.60:FF:000020">
    <property type="entry name" value="Dachsous cadherin-related 1b"/>
    <property type="match status" value="1"/>
</dbReference>
<evidence type="ECO:0000259" key="17">
    <source>
        <dbReference type="PROSITE" id="PS50268"/>
    </source>
</evidence>
<keyword evidence="9" id="KW-1133">Transmembrane helix</keyword>
<evidence type="ECO:0000256" key="1">
    <source>
        <dbReference type="ARBA" id="ARBA00004251"/>
    </source>
</evidence>
<dbReference type="CDD" id="cd11304">
    <property type="entry name" value="Cadherin_repeat"/>
    <property type="match status" value="13"/>
</dbReference>
<keyword evidence="10" id="KW-0472">Membrane</keyword>
<dbReference type="FunFam" id="2.60.40.60:FF:000156">
    <property type="entry name" value="cadherin-23 isoform X1"/>
    <property type="match status" value="1"/>
</dbReference>
<accession>A0A8C2Y8Q8</accession>
<feature type="domain" description="Cadherin" evidence="17">
    <location>
        <begin position="237"/>
        <end position="348"/>
    </location>
</feature>
<keyword evidence="5" id="KW-0677">Repeat</keyword>
<evidence type="ECO:0000256" key="16">
    <source>
        <dbReference type="SAM" id="SignalP"/>
    </source>
</evidence>
<sequence>MKRHTAASNLLLSLLVLELIPLGEGNRLPYFINYFFDTYLLINEDTPVGSSVTQLLARDLDNDPLVYGVVGEEASRFFAVESLTGVVWLRQPLDREVTELCLGFSPSGLVGKGKQGTVNIQVGDVNDNAPRFHNQPYSVRIPENTPVGTPIFIVNATDPDQGAGGSVLYSFQPPSNFFAIDSGRGIVTVIRELDYEVTQAYQLQVNATDQDKNKPLSTLANLAITITDVQDMDPIFINLPYSTNIYENSPPGTTVRMITAIDQDKGRPRGIGYTIVSGNTNSIFALDYISGALTLNGPLDRENPFYSSGFILTVKATELNDDRTPSNATVTTTFNILVIDVNDNAPEFNSSEYSVAIPELAQVGFALPLFIQVQDKDEGPNSVFEVYLVGNNSNHFIISPTSIQGKADIRVRVAVPLDFETIPRYEFSLFANESIPEHVGFARVKISLINENDNRPVFSKALYNVSLPENATVGTTVLQVHATDNDVGSYGEVSYFFSDDPDRFSLDKDTGVILLMARLDFETMQRYTLTVIARDGGGEETAGRIRINVLDVNDNVPTFQKEAYLGALRENEPSVTQVVRLRASDEDSPPNNQITYSIVQASAFREYFDITVSEGYGVISVNHPLDYEQVDNGVIYLTVMAKDAGNPPLNSTVPVTIEVFDENDNPPTFSKPSYVITVMEDIMAGATVLFLNATDLDRSREYGQESIIYSLEGSSHFRINARSGEITTTSLLDREAKSEYILIVRAVDGGVGHHQKTGIAMVSMTLLPFLVVAVDPDLGENGTVVYSIRPPNKFYTLNSTTGKIRTSGVQLDRENPNPQEAELMRRIVVSVTDCGRPPLRATSSATVFVNLLDLNDNDPTFQNLPFVAEISEGLPAGTSVFQVLAIDLDEGPNGWVTYRMQVGMPRMDFIINSTSGLIVSTTVLDRERIAEYYLRVVASDAGTPSKSSTSTLTVKVLDVNDESPTFFPAVYNVSLPENVARDFKVVRLNCTDADVGLNAELSYFITGTAADPISLSWGAFHRDDVFPDCLAGRSGCLFPRMLSALAINNGPTGNRRTGTATVYVTVLDVNDNRPIFLQSSYEASVPEDIPAASSIVQVKATDADEGVNGRVWYRIVKGNEHNNFRINPSTGLVMRGVRPLDREQNSSHVLEVEAYNTEHGPMRSSVRVIVYVEDVNDEVPVFTQRQYNRLGLRETAGIGTSVAVVRATDRDTGNGGLVNYQILSGAEGKFEIDESTGLITTIDYLDYETKTSYLMNVSATDQAPPNNQGFCSVYVSLLNELDEAVQFSNSSYEAVIMENIPLGSEVLRVQARSIDNLNQITYKFDPNTNAQALSLFKINGITVSSRGAGEK</sequence>
<feature type="domain" description="Cadherin" evidence="17">
    <location>
        <begin position="560"/>
        <end position="669"/>
    </location>
</feature>
<dbReference type="GO" id="GO:0005911">
    <property type="term" value="C:cell-cell junction"/>
    <property type="evidence" value="ECO:0007669"/>
    <property type="project" value="TreeGrafter"/>
</dbReference>
<protein>
    <recommendedName>
        <fullName evidence="13">Cadherin-23</fullName>
    </recommendedName>
    <alternativeName>
        <fullName evidence="14">Otocadherin</fullName>
    </alternativeName>
</protein>
<evidence type="ECO:0000256" key="6">
    <source>
        <dbReference type="ARBA" id="ARBA00022740"/>
    </source>
</evidence>
<name>A0A8C2Y8Q8_COTJA</name>
<comment type="function">
    <text evidence="12">Cadherins are calcium-dependent cell adhesion proteins. They preferentially interact with themselves in a homophilic manner in connecting cells. CDH23 is required for establishing and/or maintaining the proper organization of the stereocilia bundle of hair cells in the cochlea and the vestibule during late embryonic/early postnatal development. It is part of the functional network formed by USH1C, USH1G, CDH23 and MYO7A that mediates mechanotransduction in cochlear hair cells. Required for normal hearing.</text>
</comment>
<feature type="domain" description="Cadherin" evidence="17">
    <location>
        <begin position="459"/>
        <end position="559"/>
    </location>
</feature>
<dbReference type="FunFam" id="2.60.40.60:FF:000155">
    <property type="entry name" value="cadherin-23 isoform X1"/>
    <property type="match status" value="1"/>
</dbReference>
<dbReference type="FunFam" id="2.60.40.60:FF:000147">
    <property type="entry name" value="Cadherin 23"/>
    <property type="match status" value="1"/>
</dbReference>
<dbReference type="GO" id="GO:0007605">
    <property type="term" value="P:sensory perception of sound"/>
    <property type="evidence" value="ECO:0007669"/>
    <property type="project" value="UniProtKB-KW"/>
</dbReference>
<evidence type="ECO:0000256" key="13">
    <source>
        <dbReference type="ARBA" id="ARBA00069624"/>
    </source>
</evidence>
<dbReference type="Pfam" id="PF00028">
    <property type="entry name" value="Cadherin"/>
    <property type="match status" value="11"/>
</dbReference>
<dbReference type="FunFam" id="2.60.40.60:FF:000807">
    <property type="entry name" value="Uncharacterized protein"/>
    <property type="match status" value="1"/>
</dbReference>
<evidence type="ECO:0000256" key="4">
    <source>
        <dbReference type="ARBA" id="ARBA00022729"/>
    </source>
</evidence>
<dbReference type="SUPFAM" id="SSF49313">
    <property type="entry name" value="Cadherin-like"/>
    <property type="match status" value="13"/>
</dbReference>
<comment type="subcellular location">
    <subcellularLocation>
        <location evidence="1">Cell membrane</location>
        <topology evidence="1">Single-pass type I membrane protein</topology>
    </subcellularLocation>
</comment>
<keyword evidence="6" id="KW-1009">Hearing</keyword>
<feature type="domain" description="Cadherin" evidence="17">
    <location>
        <begin position="133"/>
        <end position="236"/>
    </location>
</feature>
<dbReference type="GO" id="GO:0005886">
    <property type="term" value="C:plasma membrane"/>
    <property type="evidence" value="ECO:0007669"/>
    <property type="project" value="UniProtKB-SubCell"/>
</dbReference>
<dbReference type="InterPro" id="IPR015919">
    <property type="entry name" value="Cadherin-like_sf"/>
</dbReference>
<evidence type="ECO:0000256" key="9">
    <source>
        <dbReference type="ARBA" id="ARBA00022989"/>
    </source>
</evidence>
<reference evidence="18" key="2">
    <citation type="submission" date="2025-08" db="UniProtKB">
        <authorList>
            <consortium name="Ensembl"/>
        </authorList>
    </citation>
    <scope>IDENTIFICATION</scope>
</reference>
<evidence type="ECO:0000256" key="15">
    <source>
        <dbReference type="PROSITE-ProRule" id="PRU00043"/>
    </source>
</evidence>
<dbReference type="SMART" id="SM00112">
    <property type="entry name" value="CA"/>
    <property type="match status" value="12"/>
</dbReference>
<dbReference type="InterPro" id="IPR002126">
    <property type="entry name" value="Cadherin-like_dom"/>
</dbReference>
<feature type="signal peptide" evidence="16">
    <location>
        <begin position="1"/>
        <end position="25"/>
    </location>
</feature>
<dbReference type="PROSITE" id="PS50268">
    <property type="entry name" value="CADHERIN_2"/>
    <property type="match status" value="11"/>
</dbReference>
<keyword evidence="2" id="KW-1003">Cell membrane</keyword>
<keyword evidence="11" id="KW-0325">Glycoprotein</keyword>
<dbReference type="PRINTS" id="PR00205">
    <property type="entry name" value="CADHERIN"/>
</dbReference>
<evidence type="ECO:0000256" key="10">
    <source>
        <dbReference type="ARBA" id="ARBA00023136"/>
    </source>
</evidence>
<dbReference type="GeneTree" id="ENSGT00940000155245"/>
<evidence type="ECO:0000256" key="14">
    <source>
        <dbReference type="ARBA" id="ARBA00081619"/>
    </source>
</evidence>
<evidence type="ECO:0000256" key="7">
    <source>
        <dbReference type="ARBA" id="ARBA00022837"/>
    </source>
</evidence>
<keyword evidence="4 16" id="KW-0732">Signal</keyword>
<dbReference type="Proteomes" id="UP000694412">
    <property type="component" value="Chromosome 6"/>
</dbReference>
<feature type="domain" description="Cadherin" evidence="17">
    <location>
        <begin position="349"/>
        <end position="458"/>
    </location>
</feature>
<dbReference type="Ensembl" id="ENSCJPT00005013098.1">
    <property type="protein sequence ID" value="ENSCJPP00005008663.1"/>
    <property type="gene ID" value="ENSCJPG00005006766.1"/>
</dbReference>
<feature type="domain" description="Cadherin" evidence="17">
    <location>
        <begin position="862"/>
        <end position="966"/>
    </location>
</feature>
<dbReference type="PANTHER" id="PTHR24025:SF18">
    <property type="entry name" value="CADHERIN-23"/>
    <property type="match status" value="1"/>
</dbReference>
<feature type="domain" description="Cadherin" evidence="17">
    <location>
        <begin position="670"/>
        <end position="861"/>
    </location>
</feature>
<evidence type="ECO:0000313" key="18">
    <source>
        <dbReference type="Ensembl" id="ENSCJPP00005008663.1"/>
    </source>
</evidence>
<reference evidence="18" key="1">
    <citation type="submission" date="2015-11" db="EMBL/GenBank/DDBJ databases">
        <authorList>
            <consortium name="International Coturnix japonica Genome Analysis Consortium"/>
            <person name="Warren W."/>
            <person name="Burt D.W."/>
            <person name="Antin P.B."/>
            <person name="Lanford R."/>
            <person name="Gros J."/>
            <person name="Wilson R.K."/>
        </authorList>
    </citation>
    <scope>NUCLEOTIDE SEQUENCE [LARGE SCALE GENOMIC DNA]</scope>
</reference>
<evidence type="ECO:0000256" key="11">
    <source>
        <dbReference type="ARBA" id="ARBA00023180"/>
    </source>
</evidence>
<dbReference type="GO" id="GO:0007156">
    <property type="term" value="P:homophilic cell adhesion via plasma membrane adhesion molecules"/>
    <property type="evidence" value="ECO:0007669"/>
    <property type="project" value="InterPro"/>
</dbReference>
<evidence type="ECO:0000256" key="12">
    <source>
        <dbReference type="ARBA" id="ARBA00057485"/>
    </source>
</evidence>
<reference evidence="18" key="3">
    <citation type="submission" date="2025-09" db="UniProtKB">
        <authorList>
            <consortium name="Ensembl"/>
        </authorList>
    </citation>
    <scope>IDENTIFICATION</scope>
</reference>
<feature type="chain" id="PRO_5034297297" description="Cadherin-23" evidence="16">
    <location>
        <begin position="26"/>
        <end position="1351"/>
    </location>
</feature>
<evidence type="ECO:0000256" key="3">
    <source>
        <dbReference type="ARBA" id="ARBA00022692"/>
    </source>
</evidence>
<dbReference type="FunFam" id="2.60.40.60:FF:000130">
    <property type="entry name" value="cadherin-23 isoform X1"/>
    <property type="match status" value="1"/>
</dbReference>
<feature type="domain" description="Cadherin" evidence="17">
    <location>
        <begin position="967"/>
        <end position="1076"/>
    </location>
</feature>
<dbReference type="GO" id="GO:0005509">
    <property type="term" value="F:calcium ion binding"/>
    <property type="evidence" value="ECO:0007669"/>
    <property type="project" value="UniProtKB-UniRule"/>
</dbReference>
<dbReference type="PANTHER" id="PTHR24025">
    <property type="entry name" value="DESMOGLEIN FAMILY MEMBER"/>
    <property type="match status" value="1"/>
</dbReference>
<feature type="domain" description="Cadherin" evidence="17">
    <location>
        <begin position="42"/>
        <end position="132"/>
    </location>
</feature>